<feature type="compositionally biased region" description="Polar residues" evidence="1">
    <location>
        <begin position="25"/>
        <end position="40"/>
    </location>
</feature>
<name>A0A9P4WBS0_CURKU</name>
<comment type="caution">
    <text evidence="2">The sequence shown here is derived from an EMBL/GenBank/DDBJ whole genome shotgun (WGS) entry which is preliminary data.</text>
</comment>
<evidence type="ECO:0000313" key="3">
    <source>
        <dbReference type="Proteomes" id="UP000801428"/>
    </source>
</evidence>
<gene>
    <name evidence="2" type="ORF">E8E13_003839</name>
</gene>
<dbReference type="AlphaFoldDB" id="A0A9P4WBS0"/>
<proteinExistence type="predicted"/>
<sequence>MPSYASSSCKGAYAPKATVKLVTTPSNCAQSAHSSHSYGSRAQPVIVHKPSGPINDTNTSTSAGNSGYYN</sequence>
<feature type="compositionally biased region" description="Polar residues" evidence="1">
    <location>
        <begin position="54"/>
        <end position="70"/>
    </location>
</feature>
<evidence type="ECO:0000313" key="2">
    <source>
        <dbReference type="EMBL" id="KAF3004102.1"/>
    </source>
</evidence>
<keyword evidence="3" id="KW-1185">Reference proteome</keyword>
<feature type="region of interest" description="Disordered" evidence="1">
    <location>
        <begin position="25"/>
        <end position="70"/>
    </location>
</feature>
<accession>A0A9P4WBS0</accession>
<dbReference type="EMBL" id="SWKU01000008">
    <property type="protein sequence ID" value="KAF3004102.1"/>
    <property type="molecule type" value="Genomic_DNA"/>
</dbReference>
<dbReference type="OrthoDB" id="3795030at2759"/>
<reference evidence="2" key="1">
    <citation type="submission" date="2019-04" db="EMBL/GenBank/DDBJ databases">
        <title>Sequencing of skin fungus with MAO and IRED activity.</title>
        <authorList>
            <person name="Marsaioli A.J."/>
            <person name="Bonatto J.M.C."/>
            <person name="Reis Junior O."/>
        </authorList>
    </citation>
    <scope>NUCLEOTIDE SEQUENCE</scope>
    <source>
        <strain evidence="2">30M1</strain>
    </source>
</reference>
<dbReference type="Proteomes" id="UP000801428">
    <property type="component" value="Unassembled WGS sequence"/>
</dbReference>
<protein>
    <submittedName>
        <fullName evidence="2">Uncharacterized protein</fullName>
    </submittedName>
</protein>
<evidence type="ECO:0000256" key="1">
    <source>
        <dbReference type="SAM" id="MobiDB-lite"/>
    </source>
</evidence>
<organism evidence="2 3">
    <name type="scientific">Curvularia kusanoi</name>
    <name type="common">Cochliobolus kusanoi</name>
    <dbReference type="NCBI Taxonomy" id="90978"/>
    <lineage>
        <taxon>Eukaryota</taxon>
        <taxon>Fungi</taxon>
        <taxon>Dikarya</taxon>
        <taxon>Ascomycota</taxon>
        <taxon>Pezizomycotina</taxon>
        <taxon>Dothideomycetes</taxon>
        <taxon>Pleosporomycetidae</taxon>
        <taxon>Pleosporales</taxon>
        <taxon>Pleosporineae</taxon>
        <taxon>Pleosporaceae</taxon>
        <taxon>Curvularia</taxon>
    </lineage>
</organism>